<reference evidence="2 3" key="1">
    <citation type="submission" date="2021-11" db="EMBL/GenBank/DDBJ databases">
        <authorList>
            <person name="Huq M.A."/>
        </authorList>
    </citation>
    <scope>NUCLEOTIDE SEQUENCE [LARGE SCALE GENOMIC DNA]</scope>
    <source>
        <strain evidence="2 3">MAHUQ-52</strain>
    </source>
</reference>
<dbReference type="Pfam" id="PF08765">
    <property type="entry name" value="Mor"/>
    <property type="match status" value="1"/>
</dbReference>
<proteinExistence type="predicted"/>
<dbReference type="Gene3D" id="1.10.10.60">
    <property type="entry name" value="Homeodomain-like"/>
    <property type="match status" value="1"/>
</dbReference>
<keyword evidence="3" id="KW-1185">Reference proteome</keyword>
<dbReference type="Proteomes" id="UP001198701">
    <property type="component" value="Unassembled WGS sequence"/>
</dbReference>
<comment type="caution">
    <text evidence="2">The sequence shown here is derived from an EMBL/GenBank/DDBJ whole genome shotgun (WGS) entry which is preliminary data.</text>
</comment>
<dbReference type="RefSeq" id="WP_229432359.1">
    <property type="nucleotide sequence ID" value="NZ_JAJHPV010000013.1"/>
</dbReference>
<evidence type="ECO:0000259" key="1">
    <source>
        <dbReference type="Pfam" id="PF08765"/>
    </source>
</evidence>
<name>A0ABS8IUB3_9BURK</name>
<evidence type="ECO:0000313" key="2">
    <source>
        <dbReference type="EMBL" id="MCC6071448.1"/>
    </source>
</evidence>
<protein>
    <submittedName>
        <fullName evidence="2">Helix-turn-helix domain-containing protein</fullName>
    </submittedName>
</protein>
<dbReference type="SUPFAM" id="SSF46689">
    <property type="entry name" value="Homeodomain-like"/>
    <property type="match status" value="1"/>
</dbReference>
<dbReference type="InterPro" id="IPR014875">
    <property type="entry name" value="Mor_transcription_activator"/>
</dbReference>
<dbReference type="InterPro" id="IPR009057">
    <property type="entry name" value="Homeodomain-like_sf"/>
</dbReference>
<organism evidence="2 3">
    <name type="scientific">Massilia agrisoli</name>
    <dbReference type="NCBI Taxonomy" id="2892444"/>
    <lineage>
        <taxon>Bacteria</taxon>
        <taxon>Pseudomonadati</taxon>
        <taxon>Pseudomonadota</taxon>
        <taxon>Betaproteobacteria</taxon>
        <taxon>Burkholderiales</taxon>
        <taxon>Oxalobacteraceae</taxon>
        <taxon>Telluria group</taxon>
        <taxon>Massilia</taxon>
    </lineage>
</organism>
<sequence>MTPSLFTPDLVDAIFEYIVSEFPEMRERMSEMKECTRKEFSGIETYIPRRSIAERERIAGEVLVLFNGRNATEIARRLNISRATVYRIIKQDGEKKIPSQFSEN</sequence>
<feature type="domain" description="Mor transcription activator" evidence="1">
    <location>
        <begin position="37"/>
        <end position="96"/>
    </location>
</feature>
<gene>
    <name evidence="2" type="ORF">LMJ30_10810</name>
</gene>
<evidence type="ECO:0000313" key="3">
    <source>
        <dbReference type="Proteomes" id="UP001198701"/>
    </source>
</evidence>
<dbReference type="EMBL" id="JAJHPV010000013">
    <property type="protein sequence ID" value="MCC6071448.1"/>
    <property type="molecule type" value="Genomic_DNA"/>
</dbReference>
<accession>A0ABS8IUB3</accession>